<dbReference type="NCBIfam" id="TIGR00254">
    <property type="entry name" value="GGDEF"/>
    <property type="match status" value="1"/>
</dbReference>
<proteinExistence type="predicted"/>
<dbReference type="CDD" id="cd01948">
    <property type="entry name" value="EAL"/>
    <property type="match status" value="1"/>
</dbReference>
<comment type="caution">
    <text evidence="4">The sequence shown here is derived from an EMBL/GenBank/DDBJ whole genome shotgun (WGS) entry which is preliminary data.</text>
</comment>
<dbReference type="SUPFAM" id="SSF55073">
    <property type="entry name" value="Nucleotide cyclase"/>
    <property type="match status" value="1"/>
</dbReference>
<feature type="domain" description="GGDEF" evidence="3">
    <location>
        <begin position="522"/>
        <end position="656"/>
    </location>
</feature>
<evidence type="ECO:0000313" key="5">
    <source>
        <dbReference type="EMBL" id="MDN7129130.1"/>
    </source>
</evidence>
<dbReference type="InterPro" id="IPR029787">
    <property type="entry name" value="Nucleotide_cyclase"/>
</dbReference>
<protein>
    <submittedName>
        <fullName evidence="4">Bifunctional diguanylate cyclase/phosphodiesterase</fullName>
    </submittedName>
</protein>
<dbReference type="SMART" id="SM00052">
    <property type="entry name" value="EAL"/>
    <property type="match status" value="1"/>
</dbReference>
<dbReference type="Gene3D" id="3.30.70.270">
    <property type="match status" value="1"/>
</dbReference>
<dbReference type="InterPro" id="IPR043128">
    <property type="entry name" value="Rev_trsase/Diguanyl_cyclase"/>
</dbReference>
<reference evidence="6 7" key="1">
    <citation type="submission" date="2021-03" db="EMBL/GenBank/DDBJ databases">
        <title>Pseudidiomarina terrestris, a new bacterium isolated from saline soil.</title>
        <authorList>
            <person name="Galisteo C."/>
            <person name="De La Haba R."/>
            <person name="Sanchez-Porro C."/>
            <person name="Ventosa A."/>
        </authorList>
    </citation>
    <scope>NUCLEOTIDE SEQUENCE [LARGE SCALE GENOMIC DNA]</scope>
    <source>
        <strain evidence="4 7">1APP75-32.1</strain>
        <strain evidence="6">1APR75-15</strain>
        <strain evidence="5">1ASR75-15</strain>
    </source>
</reference>
<organism evidence="4 7">
    <name type="scientific">Pseudidiomarina terrestris</name>
    <dbReference type="NCBI Taxonomy" id="2820060"/>
    <lineage>
        <taxon>Bacteria</taxon>
        <taxon>Pseudomonadati</taxon>
        <taxon>Pseudomonadota</taxon>
        <taxon>Gammaproteobacteria</taxon>
        <taxon>Alteromonadales</taxon>
        <taxon>Idiomarinaceae</taxon>
        <taxon>Pseudidiomarina</taxon>
    </lineage>
</organism>
<dbReference type="GO" id="GO:0071111">
    <property type="term" value="F:cyclic-guanylate-specific phosphodiesterase activity"/>
    <property type="evidence" value="ECO:0007669"/>
    <property type="project" value="InterPro"/>
</dbReference>
<dbReference type="PANTHER" id="PTHR33121">
    <property type="entry name" value="CYCLIC DI-GMP PHOSPHODIESTERASE PDEF"/>
    <property type="match status" value="1"/>
</dbReference>
<evidence type="ECO:0000256" key="1">
    <source>
        <dbReference type="SAM" id="Phobius"/>
    </source>
</evidence>
<feature type="transmembrane region" description="Helical" evidence="1">
    <location>
        <begin position="143"/>
        <end position="161"/>
    </location>
</feature>
<evidence type="ECO:0000313" key="4">
    <source>
        <dbReference type="EMBL" id="MDN7124579.1"/>
    </source>
</evidence>
<dbReference type="InterPro" id="IPR050706">
    <property type="entry name" value="Cyclic-di-GMP_PDE-like"/>
</dbReference>
<evidence type="ECO:0000313" key="6">
    <source>
        <dbReference type="Proteomes" id="UP001169491"/>
    </source>
</evidence>
<dbReference type="Proteomes" id="UP001169491">
    <property type="component" value="Unassembled WGS sequence"/>
</dbReference>
<sequence length="910" mass="102874">MKIINTDLQARAVLQLVTATALFFAGLLIFGYRLLEPTQQLLYHSISSSFQVMMIAFGGSVLLRCYRRERKSYRWLSSALACVAILAVVDGLIGSLFDRFDAQIPTLVYLAFLPMAISLVPVFPGTEQRKQWQQEFIKLNAAYALGLAAFSVAFLMLHLFLKSPLLAKHPTGSLVICVTGILAGVAVYSTHYRGRRPLPRLSSSSSNFASLAIFLVLVFGVGMFHTEMSDLKAEGDRSIKQLRDSRAAIGETTVKLFERLAERWQLYPYNVHSRLMEVDLNAYLQHIDFLEALLLVSPDEQVVFERLKPSRSSYLEEVMSDPVVLNALAEEDQTTDILLPLFATEDLSAKIIVRVPVDFVEEEGVEDSGVYRLLAVLDARAMLDSAMMNTLDTDIETYDEVLPGMWMDRSGFWVSPVTRNYLEDTAILLDTSNVNLYHTQDVPVMAYLYQLDNLQETSNLQMLIVVGGIGLVLLVVLAVERNVTLEVQGKQLFYQARHDGLTGLMNRSSIEEYIGKHFHESQDVTVLFIDLDGFTLINDSLGLHIGDAILMQLAERLQEQQPRRSELARFASDEFIMVLHGAVNFPDRVSSLAQEIMTTVAQPYRIEEHKIYLTASVGVAHQTGDVRTPLELIQRADMAMHQAKRYGYNHVQEYDKSMAQRLLSTTSMRSNLQEAIENNELQLHYQPIVRCNDQRAVQVEALLRWQQEDGSYIPPSEFIPLAEMTGQIVPLSEWVFRRACEDAVRLQQRERSLRMSVNVSALHFNRANFVDFVLHTLAETGCRANWLELELTESILLEGTQYAIQRLDELRKHGLTIALDDFGTGFSSLSYLKRLPIDTVKIDRSFIAGIRHHKSDRVLIDSVIKIAQSLDFAVLAEGIETPQQAEFVTDLGCNYMQGYYFGRPIPLENL</sequence>
<feature type="transmembrane region" description="Helical" evidence="1">
    <location>
        <begin position="12"/>
        <end position="35"/>
    </location>
</feature>
<dbReference type="PROSITE" id="PS50883">
    <property type="entry name" value="EAL"/>
    <property type="match status" value="1"/>
</dbReference>
<evidence type="ECO:0000259" key="3">
    <source>
        <dbReference type="PROSITE" id="PS50887"/>
    </source>
</evidence>
<dbReference type="AlphaFoldDB" id="A0AAW7R224"/>
<evidence type="ECO:0000313" key="7">
    <source>
        <dbReference type="Proteomes" id="UP001169492"/>
    </source>
</evidence>
<dbReference type="Proteomes" id="UP001169492">
    <property type="component" value="Unassembled WGS sequence"/>
</dbReference>
<dbReference type="Gene3D" id="3.20.20.450">
    <property type="entry name" value="EAL domain"/>
    <property type="match status" value="1"/>
</dbReference>
<dbReference type="Pfam" id="PF00990">
    <property type="entry name" value="GGDEF"/>
    <property type="match status" value="1"/>
</dbReference>
<keyword evidence="1" id="KW-0812">Transmembrane</keyword>
<dbReference type="EMBL" id="JAGGJB010000003">
    <property type="protein sequence ID" value="MDN7124579.1"/>
    <property type="molecule type" value="Genomic_DNA"/>
</dbReference>
<dbReference type="SMART" id="SM00267">
    <property type="entry name" value="GGDEF"/>
    <property type="match status" value="1"/>
</dbReference>
<dbReference type="Pfam" id="PF00563">
    <property type="entry name" value="EAL"/>
    <property type="match status" value="1"/>
</dbReference>
<dbReference type="PROSITE" id="PS50887">
    <property type="entry name" value="GGDEF"/>
    <property type="match status" value="1"/>
</dbReference>
<gene>
    <name evidence="4" type="ORF">J6I90_06765</name>
    <name evidence="5" type="ORF">J6I92_04540</name>
</gene>
<dbReference type="InterPro" id="IPR035919">
    <property type="entry name" value="EAL_sf"/>
</dbReference>
<dbReference type="SUPFAM" id="SSF141868">
    <property type="entry name" value="EAL domain-like"/>
    <property type="match status" value="1"/>
</dbReference>
<accession>A0AAW7R224</accession>
<feature type="transmembrane region" description="Helical" evidence="1">
    <location>
        <begin position="204"/>
        <end position="224"/>
    </location>
</feature>
<dbReference type="CDD" id="cd01949">
    <property type="entry name" value="GGDEF"/>
    <property type="match status" value="1"/>
</dbReference>
<dbReference type="EMBL" id="JAGGJC010000001">
    <property type="protein sequence ID" value="MDN7129130.1"/>
    <property type="molecule type" value="Genomic_DNA"/>
</dbReference>
<feature type="transmembrane region" description="Helical" evidence="1">
    <location>
        <begin position="173"/>
        <end position="192"/>
    </location>
</feature>
<feature type="transmembrane region" description="Helical" evidence="1">
    <location>
        <begin position="75"/>
        <end position="97"/>
    </location>
</feature>
<evidence type="ECO:0000259" key="2">
    <source>
        <dbReference type="PROSITE" id="PS50883"/>
    </source>
</evidence>
<dbReference type="InterPro" id="IPR001633">
    <property type="entry name" value="EAL_dom"/>
</dbReference>
<keyword evidence="6" id="KW-1185">Reference proteome</keyword>
<keyword evidence="1" id="KW-0472">Membrane</keyword>
<feature type="transmembrane region" description="Helical" evidence="1">
    <location>
        <begin position="103"/>
        <end position="123"/>
    </location>
</feature>
<dbReference type="RefSeq" id="WP_301774514.1">
    <property type="nucleotide sequence ID" value="NZ_JAGGJB010000003.1"/>
</dbReference>
<feature type="domain" description="EAL" evidence="2">
    <location>
        <begin position="665"/>
        <end position="910"/>
    </location>
</feature>
<keyword evidence="1" id="KW-1133">Transmembrane helix</keyword>
<name>A0AAW7R224_9GAMM</name>
<feature type="transmembrane region" description="Helical" evidence="1">
    <location>
        <begin position="41"/>
        <end position="63"/>
    </location>
</feature>
<dbReference type="InterPro" id="IPR000160">
    <property type="entry name" value="GGDEF_dom"/>
</dbReference>
<dbReference type="PANTHER" id="PTHR33121:SF79">
    <property type="entry name" value="CYCLIC DI-GMP PHOSPHODIESTERASE PDED-RELATED"/>
    <property type="match status" value="1"/>
</dbReference>